<evidence type="ECO:0000256" key="1">
    <source>
        <dbReference type="ARBA" id="ARBA00022801"/>
    </source>
</evidence>
<dbReference type="RefSeq" id="WP_110308711.1">
    <property type="nucleotide sequence ID" value="NZ_QJHK01000037.1"/>
</dbReference>
<dbReference type="GO" id="GO:0016787">
    <property type="term" value="F:hydrolase activity"/>
    <property type="evidence" value="ECO:0007669"/>
    <property type="project" value="UniProtKB-KW"/>
</dbReference>
<reference evidence="3 4" key="1">
    <citation type="submission" date="2018-05" db="EMBL/GenBank/DDBJ databases">
        <title>Flavobacterium sp. strain IMCC34759, incomplete genome.</title>
        <authorList>
            <person name="Joung Y."/>
            <person name="Cho J."/>
        </authorList>
    </citation>
    <scope>NUCLEOTIDE SEQUENCE [LARGE SCALE GENOMIC DNA]</scope>
    <source>
        <strain evidence="3 4">IMCC34759</strain>
    </source>
</reference>
<dbReference type="GO" id="GO:0031297">
    <property type="term" value="P:replication fork processing"/>
    <property type="evidence" value="ECO:0007669"/>
    <property type="project" value="TreeGrafter"/>
</dbReference>
<protein>
    <recommendedName>
        <fullName evidence="2">Helicase ATP-binding domain-containing protein</fullName>
    </recommendedName>
</protein>
<dbReference type="PROSITE" id="PS51192">
    <property type="entry name" value="HELICASE_ATP_BIND_1"/>
    <property type="match status" value="1"/>
</dbReference>
<dbReference type="InterPro" id="IPR027417">
    <property type="entry name" value="P-loop_NTPase"/>
</dbReference>
<accession>A0A2V4BI81</accession>
<dbReference type="SMART" id="SM00487">
    <property type="entry name" value="DEXDc"/>
    <property type="match status" value="1"/>
</dbReference>
<dbReference type="Proteomes" id="UP000247903">
    <property type="component" value="Unassembled WGS sequence"/>
</dbReference>
<dbReference type="Gene3D" id="3.40.50.300">
    <property type="entry name" value="P-loop containing nucleotide triphosphate hydrolases"/>
    <property type="match status" value="1"/>
</dbReference>
<dbReference type="Pfam" id="PF13091">
    <property type="entry name" value="PLDc_2"/>
    <property type="match status" value="1"/>
</dbReference>
<dbReference type="GO" id="GO:0005524">
    <property type="term" value="F:ATP binding"/>
    <property type="evidence" value="ECO:0007669"/>
    <property type="project" value="InterPro"/>
</dbReference>
<organism evidence="3 4">
    <name type="scientific">Flavobacterium cheongpyeongense</name>
    <dbReference type="NCBI Taxonomy" id="2212651"/>
    <lineage>
        <taxon>Bacteria</taxon>
        <taxon>Pseudomonadati</taxon>
        <taxon>Bacteroidota</taxon>
        <taxon>Flavobacteriia</taxon>
        <taxon>Flavobacteriales</taxon>
        <taxon>Flavobacteriaceae</taxon>
        <taxon>Flavobacterium</taxon>
    </lineage>
</organism>
<dbReference type="SUPFAM" id="SSF56024">
    <property type="entry name" value="Phospholipase D/nuclease"/>
    <property type="match status" value="1"/>
</dbReference>
<dbReference type="PANTHER" id="PTHR45766:SF6">
    <property type="entry name" value="SWI_SNF-RELATED MATRIX-ASSOCIATED ACTIN-DEPENDENT REGULATOR OF CHROMATIN SUBFAMILY A-LIKE PROTEIN 1"/>
    <property type="match status" value="1"/>
</dbReference>
<dbReference type="GO" id="GO:0006281">
    <property type="term" value="P:DNA repair"/>
    <property type="evidence" value="ECO:0007669"/>
    <property type="project" value="TreeGrafter"/>
</dbReference>
<dbReference type="Gene3D" id="3.30.870.10">
    <property type="entry name" value="Endonuclease Chain A"/>
    <property type="match status" value="1"/>
</dbReference>
<sequence length="614" mass="71059">MSTKFFTNKDANSLINKFKGVFEHQNVHYFDALIGYFRASGYFNLRPFLENVPEIRILVGINVDELSSEAKRKGQLYLENTDRTKEEYLNFVAEDIAKASYKKETEEGIIQFIEDIISKKVIIKAHGKRALHAKIYIFRPEPFNEHTSGSVITGSSNLTEAGLGTNNDSNYEFNVLLKDFEDVKFATNEFEELWSEATELLPADIKGLKKKTYLNADITPYELYIKMLIEYFGDAVIRDKISGKDLPEGYTNLQYQADAVVEGFDKLMKHNGFILADVVGLGKTIIATRIIKKYIEKNGYNTKVLVVYPNALEINWKNTVKDFGLGNYIQFISNGSLHKIIDGDNANYHNPEDYDLIVVDEAHKFRTSSSNMYGLLELICKTPRITVGNDINRKKKVMLITATPLNNRPDDIANQIYLFQDARKSTIEGVPNLQSFFSHKAEEYKKLYKIKDHSELIQKVKDIYLPIRDKIFTELVIRRTRADIKNIKRYNEDITSQGMSFPEVNDPKKIEYHFDDNLEQLFFSTVTSLVDDLGYYRYRAIEFINDEFADLYENAQLISRQLSMIMKTQMVKRLESSFFAFKSSLNRFYVSNQRMIEMFENDKIFVAPDLDLNN</sequence>
<keyword evidence="4" id="KW-1185">Reference proteome</keyword>
<dbReference type="InterPro" id="IPR025202">
    <property type="entry name" value="PLD-like_dom"/>
</dbReference>
<keyword evidence="1" id="KW-0378">Hydrolase</keyword>
<proteinExistence type="predicted"/>
<dbReference type="EMBL" id="QJHK01000037">
    <property type="protein sequence ID" value="PXY38676.1"/>
    <property type="molecule type" value="Genomic_DNA"/>
</dbReference>
<name>A0A2V4BI81_9FLAO</name>
<evidence type="ECO:0000313" key="4">
    <source>
        <dbReference type="Proteomes" id="UP000247903"/>
    </source>
</evidence>
<dbReference type="InterPro" id="IPR014001">
    <property type="entry name" value="Helicase_ATP-bd"/>
</dbReference>
<dbReference type="PANTHER" id="PTHR45766">
    <property type="entry name" value="DNA ANNEALING HELICASE AND ENDONUCLEASE ZRANB3 FAMILY MEMBER"/>
    <property type="match status" value="1"/>
</dbReference>
<dbReference type="Pfam" id="PF04851">
    <property type="entry name" value="ResIII"/>
    <property type="match status" value="1"/>
</dbReference>
<feature type="domain" description="Helicase ATP-binding" evidence="2">
    <location>
        <begin position="264"/>
        <end position="422"/>
    </location>
</feature>
<dbReference type="CDD" id="cd09178">
    <property type="entry name" value="PLDc_N_Snf2_like"/>
    <property type="match status" value="1"/>
</dbReference>
<dbReference type="GO" id="GO:0003677">
    <property type="term" value="F:DNA binding"/>
    <property type="evidence" value="ECO:0007669"/>
    <property type="project" value="InterPro"/>
</dbReference>
<dbReference type="OrthoDB" id="9814088at2"/>
<comment type="caution">
    <text evidence="3">The sequence shown here is derived from an EMBL/GenBank/DDBJ whole genome shotgun (WGS) entry which is preliminary data.</text>
</comment>
<gene>
    <name evidence="3" type="ORF">DMB65_21700</name>
</gene>
<dbReference type="InterPro" id="IPR006935">
    <property type="entry name" value="Helicase/UvrB_N"/>
</dbReference>
<evidence type="ECO:0000259" key="2">
    <source>
        <dbReference type="PROSITE" id="PS51192"/>
    </source>
</evidence>
<dbReference type="AlphaFoldDB" id="A0A2V4BI81"/>
<dbReference type="SUPFAM" id="SSF52540">
    <property type="entry name" value="P-loop containing nucleoside triphosphate hydrolases"/>
    <property type="match status" value="1"/>
</dbReference>
<evidence type="ECO:0000313" key="3">
    <source>
        <dbReference type="EMBL" id="PXY38676.1"/>
    </source>
</evidence>